<dbReference type="Pfam" id="PF21205">
    <property type="entry name" value="Rep3_C"/>
    <property type="match status" value="1"/>
</dbReference>
<name>I2GU37_9BACT</name>
<dbReference type="InterPro" id="IPR036390">
    <property type="entry name" value="WH_DNA-bd_sf"/>
</dbReference>
<organism evidence="3 4">
    <name type="scientific">Fibrisoma limi BUZ 3</name>
    <dbReference type="NCBI Taxonomy" id="1185876"/>
    <lineage>
        <taxon>Bacteria</taxon>
        <taxon>Pseudomonadati</taxon>
        <taxon>Bacteroidota</taxon>
        <taxon>Cytophagia</taxon>
        <taxon>Cytophagales</taxon>
        <taxon>Spirosomataceae</taxon>
        <taxon>Fibrisoma</taxon>
    </lineage>
</organism>
<dbReference type="AlphaFoldDB" id="I2GU37"/>
<keyword evidence="3" id="KW-0614">Plasmid</keyword>
<dbReference type="SUPFAM" id="SSF46785">
    <property type="entry name" value="Winged helix' DNA-binding domain"/>
    <property type="match status" value="2"/>
</dbReference>
<sequence length="368" mass="43042">MEKAPENQLSLFNRHTTNYQSNIFTLSRQEFTELEKKIVILVVNQLGNLAVQGKLQPNRNQAFLIPYSELTKDHYAQVSAAAETLSKKQIAYKDEKKGEYLFITPFPMIRSVMQNNRRYIEIDVYANVVPYFADLGQRYTKYELDIIWSLSSVYAIRIFEIVSMHQHIKKTRFTFPVDEMLYILNCPSSYRYADFQVNVLEVAKRELRNKAQLIFEWSPFKKIGKKVVELEFQLKPVQQLAAENVEDDEKRIAQLSASERVILGYQVMAQYQLKPWQKDYIITEPGLLDTLFRLHSEFENQRRPEVKNKNKYLAKSLGLDKLKEPRKSTAIVTHEPQISFVPPVVDKRIKGDRPIGQIINSMIPQQDK</sequence>
<dbReference type="InterPro" id="IPR000525">
    <property type="entry name" value="Initiator_Rep_WH1"/>
</dbReference>
<dbReference type="RefSeq" id="WP_015056973.1">
    <property type="nucleotide sequence ID" value="NC_019017.1"/>
</dbReference>
<keyword evidence="4" id="KW-1185">Reference proteome</keyword>
<proteinExistence type="inferred from homology"/>
<dbReference type="Proteomes" id="UP000009309">
    <property type="component" value="Plasmid pFLIM01"/>
</dbReference>
<protein>
    <recommendedName>
        <fullName evidence="2">Initiator Rep protein WH1 domain-containing protein</fullName>
    </recommendedName>
</protein>
<gene>
    <name evidence="3" type="ORF">BN8_p06837</name>
</gene>
<dbReference type="GO" id="GO:0003887">
    <property type="term" value="F:DNA-directed DNA polymerase activity"/>
    <property type="evidence" value="ECO:0007669"/>
    <property type="project" value="InterPro"/>
</dbReference>
<dbReference type="Gene3D" id="1.10.10.10">
    <property type="entry name" value="Winged helix-like DNA-binding domain superfamily/Winged helix DNA-binding domain"/>
    <property type="match status" value="2"/>
</dbReference>
<geneLocation type="plasmid" evidence="3 4">
    <name>pFLIM01</name>
</geneLocation>
<dbReference type="GO" id="GO:0006270">
    <property type="term" value="P:DNA replication initiation"/>
    <property type="evidence" value="ECO:0007669"/>
    <property type="project" value="InterPro"/>
</dbReference>
<dbReference type="Pfam" id="PF01051">
    <property type="entry name" value="Rep3_N"/>
    <property type="match status" value="1"/>
</dbReference>
<evidence type="ECO:0000313" key="4">
    <source>
        <dbReference type="Proteomes" id="UP000009309"/>
    </source>
</evidence>
<evidence type="ECO:0000256" key="1">
    <source>
        <dbReference type="ARBA" id="ARBA00038283"/>
    </source>
</evidence>
<dbReference type="EMBL" id="HE805916">
    <property type="protein sequence ID" value="CCH57638.1"/>
    <property type="molecule type" value="Genomic_DNA"/>
</dbReference>
<accession>I2GU37</accession>
<evidence type="ECO:0000259" key="2">
    <source>
        <dbReference type="Pfam" id="PF01051"/>
    </source>
</evidence>
<dbReference type="OrthoDB" id="939999at2"/>
<reference evidence="3 4" key="1">
    <citation type="journal article" date="2012" name="J. Bacteriol.">
        <title>Genome Sequence of the Filamentous Bacterium Fibrisoma limi BUZ 3T.</title>
        <authorList>
            <person name="Filippini M."/>
            <person name="Qi W."/>
            <person name="Jaenicke S."/>
            <person name="Goesmann A."/>
            <person name="Smits T.H."/>
            <person name="Bagheri H.C."/>
        </authorList>
    </citation>
    <scope>NUCLEOTIDE SEQUENCE [LARGE SCALE GENOMIC DNA]</scope>
    <source>
        <strain evidence="4">BUZ 3T</strain>
        <plasmid evidence="3 4">pFLIM01</plasmid>
    </source>
</reference>
<evidence type="ECO:0000313" key="3">
    <source>
        <dbReference type="EMBL" id="CCH57638.1"/>
    </source>
</evidence>
<dbReference type="InterPro" id="IPR036388">
    <property type="entry name" value="WH-like_DNA-bd_sf"/>
</dbReference>
<comment type="similarity">
    <text evidence="1">Belongs to the initiator RepB protein family.</text>
</comment>
<feature type="domain" description="Initiator Rep protein WH1" evidence="2">
    <location>
        <begin position="19"/>
        <end position="162"/>
    </location>
</feature>